<evidence type="ECO:0000259" key="6">
    <source>
        <dbReference type="PROSITE" id="PS51886"/>
    </source>
</evidence>
<dbReference type="PROSITE" id="PS51886">
    <property type="entry name" value="TLDC"/>
    <property type="match status" value="1"/>
</dbReference>
<keyword evidence="3" id="KW-0496">Mitochondrion</keyword>
<dbReference type="GO" id="GO:0005739">
    <property type="term" value="C:mitochondrion"/>
    <property type="evidence" value="ECO:0007669"/>
    <property type="project" value="UniProtKB-SubCell"/>
</dbReference>
<dbReference type="AlphaFoldDB" id="B8LR06"/>
<evidence type="ECO:0000313" key="7">
    <source>
        <dbReference type="EMBL" id="ABR18086.1"/>
    </source>
</evidence>
<accession>B8LR06</accession>
<dbReference type="InterPro" id="IPR006571">
    <property type="entry name" value="TLDc_dom"/>
</dbReference>
<feature type="domain" description="TLDc" evidence="6">
    <location>
        <begin position="143"/>
        <end position="306"/>
    </location>
</feature>
<evidence type="ECO:0000256" key="2">
    <source>
        <dbReference type="ARBA" id="ARBA00009540"/>
    </source>
</evidence>
<sequence length="332" mass="36637">MEKKRRHQKTFSEKGSSDQAGGPDTTSFMSFLYSFLSCSEASVRRAEDGEKDECNIEMNEQYSTKGSVGSRKRQSAKSKCSSGKKHYQGRNSPQSSNQEDAHGAGNGDEGDWHFLTDHDIKSEKGSHKSIQQDMLLEMSEPSLLLSKHFSSYLCSELPTLAQGRKWVLLYSTWKHGISLHTLYRRSTLSPGPCLLVVGDRRGAVFGGLLTGPLRPTSSKKYEGTNDTFVFTNVSGTPVLFRPTGVNRYFTLCSADSLALGGGGHFALYLEGDLLHGSSSSSQTFGNSCLAHTEDFELKDVELWGFVYASKYPSKEASYSEPQEAPGICRWLD</sequence>
<name>B8LR06_PICSI</name>
<evidence type="ECO:0000256" key="4">
    <source>
        <dbReference type="ARBA" id="ARBA00040604"/>
    </source>
</evidence>
<comment type="subcellular location">
    <subcellularLocation>
        <location evidence="1">Mitochondrion</location>
    </subcellularLocation>
</comment>
<dbReference type="Pfam" id="PF07534">
    <property type="entry name" value="TLD"/>
    <property type="match status" value="1"/>
</dbReference>
<dbReference type="SMART" id="SM00584">
    <property type="entry name" value="TLDc"/>
    <property type="match status" value="1"/>
</dbReference>
<feature type="compositionally biased region" description="Basic residues" evidence="5">
    <location>
        <begin position="70"/>
        <end position="88"/>
    </location>
</feature>
<dbReference type="EMBL" id="EF678322">
    <property type="protein sequence ID" value="ABR18086.1"/>
    <property type="molecule type" value="mRNA"/>
</dbReference>
<evidence type="ECO:0000256" key="3">
    <source>
        <dbReference type="ARBA" id="ARBA00023128"/>
    </source>
</evidence>
<feature type="region of interest" description="Disordered" evidence="5">
    <location>
        <begin position="44"/>
        <end position="114"/>
    </location>
</feature>
<dbReference type="PANTHER" id="PTHR23354">
    <property type="entry name" value="NUCLEOLAR PROTEIN 7/ESTROGEN RECEPTOR COACTIVATOR-RELATED"/>
    <property type="match status" value="1"/>
</dbReference>
<feature type="compositionally biased region" description="Polar residues" evidence="5">
    <location>
        <begin position="58"/>
        <end position="67"/>
    </location>
</feature>
<feature type="region of interest" description="Disordered" evidence="5">
    <location>
        <begin position="1"/>
        <end position="24"/>
    </location>
</feature>
<reference evidence="7" key="1">
    <citation type="submission" date="2007-06" db="EMBL/GenBank/DDBJ databases">
        <title>Full length cDNA sequences from Sitka Spruce (Picea sitchensis).</title>
        <authorList>
            <person name="Ralph S.G."/>
            <person name="Chun H.E."/>
            <person name="Liao N."/>
            <person name="Ali J."/>
            <person name="Reid K."/>
            <person name="Kolosova N."/>
            <person name="Cooper N."/>
            <person name="Cullis C."/>
            <person name="Jancsik S."/>
            <person name="Moore R."/>
            <person name="Mayo M."/>
            <person name="Wagner S."/>
            <person name="Holt R.A."/>
            <person name="Jones S.J.M."/>
            <person name="Marra M.A."/>
            <person name="Ritland C.E."/>
            <person name="Ritland K."/>
            <person name="Bohlmann J."/>
        </authorList>
    </citation>
    <scope>NUCLEOTIDE SEQUENCE</scope>
    <source>
        <tissue evidence="7">Bark</tissue>
    </source>
</reference>
<evidence type="ECO:0000256" key="1">
    <source>
        <dbReference type="ARBA" id="ARBA00004173"/>
    </source>
</evidence>
<proteinExistence type="evidence at transcript level"/>
<evidence type="ECO:0000256" key="5">
    <source>
        <dbReference type="SAM" id="MobiDB-lite"/>
    </source>
</evidence>
<organism evidence="7">
    <name type="scientific">Picea sitchensis</name>
    <name type="common">Sitka spruce</name>
    <name type="synonym">Pinus sitchensis</name>
    <dbReference type="NCBI Taxonomy" id="3332"/>
    <lineage>
        <taxon>Eukaryota</taxon>
        <taxon>Viridiplantae</taxon>
        <taxon>Streptophyta</taxon>
        <taxon>Embryophyta</taxon>
        <taxon>Tracheophyta</taxon>
        <taxon>Spermatophyta</taxon>
        <taxon>Pinopsida</taxon>
        <taxon>Pinidae</taxon>
        <taxon>Conifers I</taxon>
        <taxon>Pinales</taxon>
        <taxon>Pinaceae</taxon>
        <taxon>Picea</taxon>
    </lineage>
</organism>
<protein>
    <recommendedName>
        <fullName evidence="4">Oxidation resistance protein 1</fullName>
    </recommendedName>
</protein>
<comment type="similarity">
    <text evidence="2">Belongs to the OXR1 family.</text>
</comment>
<dbReference type="OMA" id="KKRYQGS"/>
<feature type="compositionally biased region" description="Basic and acidic residues" evidence="5">
    <location>
        <begin position="44"/>
        <end position="54"/>
    </location>
</feature>
<feature type="compositionally biased region" description="Polar residues" evidence="5">
    <location>
        <begin position="89"/>
        <end position="98"/>
    </location>
</feature>
<dbReference type="PANTHER" id="PTHR23354:SF62">
    <property type="entry name" value="MUSTARD, ISOFORM V"/>
    <property type="match status" value="1"/>
</dbReference>